<accession>A0AAV9G7R8</accession>
<dbReference type="AlphaFoldDB" id="A0AAV9G7R8"/>
<keyword evidence="1" id="KW-1133">Transmembrane helix</keyword>
<organism evidence="2 3">
    <name type="scientific">Podospora aff. communis PSN243</name>
    <dbReference type="NCBI Taxonomy" id="3040156"/>
    <lineage>
        <taxon>Eukaryota</taxon>
        <taxon>Fungi</taxon>
        <taxon>Dikarya</taxon>
        <taxon>Ascomycota</taxon>
        <taxon>Pezizomycotina</taxon>
        <taxon>Sordariomycetes</taxon>
        <taxon>Sordariomycetidae</taxon>
        <taxon>Sordariales</taxon>
        <taxon>Podosporaceae</taxon>
        <taxon>Podospora</taxon>
    </lineage>
</organism>
<feature type="transmembrane region" description="Helical" evidence="1">
    <location>
        <begin position="149"/>
        <end position="171"/>
    </location>
</feature>
<evidence type="ECO:0000313" key="2">
    <source>
        <dbReference type="EMBL" id="KAK4444844.1"/>
    </source>
</evidence>
<gene>
    <name evidence="2" type="ORF">QBC34DRAFT_179301</name>
</gene>
<reference evidence="2" key="1">
    <citation type="journal article" date="2023" name="Mol. Phylogenet. Evol.">
        <title>Genome-scale phylogeny and comparative genomics of the fungal order Sordariales.</title>
        <authorList>
            <person name="Hensen N."/>
            <person name="Bonometti L."/>
            <person name="Westerberg I."/>
            <person name="Brannstrom I.O."/>
            <person name="Guillou S."/>
            <person name="Cros-Aarteil S."/>
            <person name="Calhoun S."/>
            <person name="Haridas S."/>
            <person name="Kuo A."/>
            <person name="Mondo S."/>
            <person name="Pangilinan J."/>
            <person name="Riley R."/>
            <person name="LaButti K."/>
            <person name="Andreopoulos B."/>
            <person name="Lipzen A."/>
            <person name="Chen C."/>
            <person name="Yan M."/>
            <person name="Daum C."/>
            <person name="Ng V."/>
            <person name="Clum A."/>
            <person name="Steindorff A."/>
            <person name="Ohm R.A."/>
            <person name="Martin F."/>
            <person name="Silar P."/>
            <person name="Natvig D.O."/>
            <person name="Lalanne C."/>
            <person name="Gautier V."/>
            <person name="Ament-Velasquez S.L."/>
            <person name="Kruys A."/>
            <person name="Hutchinson M.I."/>
            <person name="Powell A.J."/>
            <person name="Barry K."/>
            <person name="Miller A.N."/>
            <person name="Grigoriev I.V."/>
            <person name="Debuchy R."/>
            <person name="Gladieux P."/>
            <person name="Hiltunen Thoren M."/>
            <person name="Johannesson H."/>
        </authorList>
    </citation>
    <scope>NUCLEOTIDE SEQUENCE</scope>
    <source>
        <strain evidence="2">PSN243</strain>
    </source>
</reference>
<keyword evidence="3" id="KW-1185">Reference proteome</keyword>
<keyword evidence="1" id="KW-0472">Membrane</keyword>
<dbReference type="EMBL" id="MU865972">
    <property type="protein sequence ID" value="KAK4444844.1"/>
    <property type="molecule type" value="Genomic_DNA"/>
</dbReference>
<dbReference type="Proteomes" id="UP001321760">
    <property type="component" value="Unassembled WGS sequence"/>
</dbReference>
<evidence type="ECO:0000256" key="1">
    <source>
        <dbReference type="SAM" id="Phobius"/>
    </source>
</evidence>
<reference evidence="2" key="2">
    <citation type="submission" date="2023-05" db="EMBL/GenBank/DDBJ databases">
        <authorList>
            <consortium name="Lawrence Berkeley National Laboratory"/>
            <person name="Steindorff A."/>
            <person name="Hensen N."/>
            <person name="Bonometti L."/>
            <person name="Westerberg I."/>
            <person name="Brannstrom I.O."/>
            <person name="Guillou S."/>
            <person name="Cros-Aarteil S."/>
            <person name="Calhoun S."/>
            <person name="Haridas S."/>
            <person name="Kuo A."/>
            <person name="Mondo S."/>
            <person name="Pangilinan J."/>
            <person name="Riley R."/>
            <person name="Labutti K."/>
            <person name="Andreopoulos B."/>
            <person name="Lipzen A."/>
            <person name="Chen C."/>
            <person name="Yanf M."/>
            <person name="Daum C."/>
            <person name="Ng V."/>
            <person name="Clum A."/>
            <person name="Ohm R."/>
            <person name="Martin F."/>
            <person name="Silar P."/>
            <person name="Natvig D."/>
            <person name="Lalanne C."/>
            <person name="Gautier V."/>
            <person name="Ament-Velasquez S.L."/>
            <person name="Kruys A."/>
            <person name="Hutchinson M.I."/>
            <person name="Powell A.J."/>
            <person name="Barry K."/>
            <person name="Miller A.N."/>
            <person name="Grigoriev I.V."/>
            <person name="Debuchy R."/>
            <person name="Gladieux P."/>
            <person name="Thoren M.H."/>
            <person name="Johannesson H."/>
        </authorList>
    </citation>
    <scope>NUCLEOTIDE SEQUENCE</scope>
    <source>
        <strain evidence="2">PSN243</strain>
    </source>
</reference>
<protein>
    <submittedName>
        <fullName evidence="2">Uncharacterized protein</fullName>
    </submittedName>
</protein>
<keyword evidence="1" id="KW-0812">Transmembrane</keyword>
<evidence type="ECO:0000313" key="3">
    <source>
        <dbReference type="Proteomes" id="UP001321760"/>
    </source>
</evidence>
<sequence>MAAIPDRCAPRPAEWQRQSIRRILPWSIPPVLRMLDAWMMLAQKCLELGAGQILTTGRERKAHRLVRPGLCTSTRMSLRRPRHFVTWRVRVSCAPLCPNAFFLCVAKKWRWWEQAGRCNCRGPEREAVEKGQGSSFRWCCFFFFVGRDLYLFSVVAVVVICCVCSPSCLLASKLPASSGTVATKSNALPGEPGNKSVVRLGFAWWPFVPVSSKSLSPAQRTHHLTPGGQAPKSLGTPRTAHLLLHRLPPPSTLALRAYQTNQT</sequence>
<name>A0AAV9G7R8_9PEZI</name>
<proteinExistence type="predicted"/>
<comment type="caution">
    <text evidence="2">The sequence shown here is derived from an EMBL/GenBank/DDBJ whole genome shotgun (WGS) entry which is preliminary data.</text>
</comment>